<dbReference type="EMBL" id="JAIWYP010000008">
    <property type="protein sequence ID" value="KAH3787364.1"/>
    <property type="molecule type" value="Genomic_DNA"/>
</dbReference>
<gene>
    <name evidence="2" type="ORF">DPMN_165488</name>
</gene>
<name>A0A9D4EXA4_DREPO</name>
<dbReference type="AlphaFoldDB" id="A0A9D4EXA4"/>
<accession>A0A9D4EXA4</accession>
<dbReference type="PANTHER" id="PTHR11505">
    <property type="entry name" value="L1 TRANSPOSABLE ELEMENT-RELATED"/>
    <property type="match status" value="1"/>
</dbReference>
<evidence type="ECO:0000313" key="3">
    <source>
        <dbReference type="Proteomes" id="UP000828390"/>
    </source>
</evidence>
<feature type="coiled-coil region" evidence="1">
    <location>
        <begin position="65"/>
        <end position="113"/>
    </location>
</feature>
<evidence type="ECO:0000313" key="2">
    <source>
        <dbReference type="EMBL" id="KAH3787364.1"/>
    </source>
</evidence>
<protein>
    <submittedName>
        <fullName evidence="2">Uncharacterized protein</fullName>
    </submittedName>
</protein>
<keyword evidence="1" id="KW-0175">Coiled coil</keyword>
<comment type="caution">
    <text evidence="2">The sequence shown here is derived from an EMBL/GenBank/DDBJ whole genome shotgun (WGS) entry which is preliminary data.</text>
</comment>
<reference evidence="2" key="2">
    <citation type="submission" date="2020-11" db="EMBL/GenBank/DDBJ databases">
        <authorList>
            <person name="McCartney M.A."/>
            <person name="Auch B."/>
            <person name="Kono T."/>
            <person name="Mallez S."/>
            <person name="Becker A."/>
            <person name="Gohl D.M."/>
            <person name="Silverstein K.A.T."/>
            <person name="Koren S."/>
            <person name="Bechman K.B."/>
            <person name="Herman A."/>
            <person name="Abrahante J.E."/>
            <person name="Garbe J."/>
        </authorList>
    </citation>
    <scope>NUCLEOTIDE SEQUENCE</scope>
    <source>
        <strain evidence="2">Duluth1</strain>
        <tissue evidence="2">Whole animal</tissue>
    </source>
</reference>
<organism evidence="2 3">
    <name type="scientific">Dreissena polymorpha</name>
    <name type="common">Zebra mussel</name>
    <name type="synonym">Mytilus polymorpha</name>
    <dbReference type="NCBI Taxonomy" id="45954"/>
    <lineage>
        <taxon>Eukaryota</taxon>
        <taxon>Metazoa</taxon>
        <taxon>Spiralia</taxon>
        <taxon>Lophotrochozoa</taxon>
        <taxon>Mollusca</taxon>
        <taxon>Bivalvia</taxon>
        <taxon>Autobranchia</taxon>
        <taxon>Heteroconchia</taxon>
        <taxon>Euheterodonta</taxon>
        <taxon>Imparidentia</taxon>
        <taxon>Neoheterodontei</taxon>
        <taxon>Myida</taxon>
        <taxon>Dreissenoidea</taxon>
        <taxon>Dreissenidae</taxon>
        <taxon>Dreissena</taxon>
    </lineage>
</organism>
<evidence type="ECO:0000256" key="1">
    <source>
        <dbReference type="SAM" id="Coils"/>
    </source>
</evidence>
<sequence>MADYLKGKQTEDKSDSISIEKHLEDINAKLSNVLTKSDTSILKNLIKDTLEEVKDKFLGSLIKRLEILEGNLFDQTKEIETLQKLVKTKNNEIDILKQKLDDANLKHAEQLNDLEQYGRRNSIRIAGLPSDSENQPSAAVADEMASLLTKKLGMPIATTDIDVAHRLGKFAKNKSRPVIVKFLRRQTKIEIMKRAQMLKGSRLFITKT</sequence>
<dbReference type="InterPro" id="IPR004244">
    <property type="entry name" value="Transposase_22"/>
</dbReference>
<dbReference type="Proteomes" id="UP000828390">
    <property type="component" value="Unassembled WGS sequence"/>
</dbReference>
<dbReference type="Gene3D" id="3.30.70.1820">
    <property type="entry name" value="L1 transposable element, RRM domain"/>
    <property type="match status" value="1"/>
</dbReference>
<keyword evidence="3" id="KW-1185">Reference proteome</keyword>
<proteinExistence type="predicted"/>
<reference evidence="2" key="1">
    <citation type="journal article" date="2019" name="bioRxiv">
        <title>The Genome of the Zebra Mussel, Dreissena polymorpha: A Resource for Invasive Species Research.</title>
        <authorList>
            <person name="McCartney M.A."/>
            <person name="Auch B."/>
            <person name="Kono T."/>
            <person name="Mallez S."/>
            <person name="Zhang Y."/>
            <person name="Obille A."/>
            <person name="Becker A."/>
            <person name="Abrahante J.E."/>
            <person name="Garbe J."/>
            <person name="Badalamenti J.P."/>
            <person name="Herman A."/>
            <person name="Mangelson H."/>
            <person name="Liachko I."/>
            <person name="Sullivan S."/>
            <person name="Sone E.D."/>
            <person name="Koren S."/>
            <person name="Silverstein K.A.T."/>
            <person name="Beckman K.B."/>
            <person name="Gohl D.M."/>
        </authorList>
    </citation>
    <scope>NUCLEOTIDE SEQUENCE</scope>
    <source>
        <strain evidence="2">Duluth1</strain>
        <tissue evidence="2">Whole animal</tissue>
    </source>
</reference>